<dbReference type="InterPro" id="IPR053151">
    <property type="entry name" value="RNase_H-like"/>
</dbReference>
<evidence type="ECO:0000313" key="2">
    <source>
        <dbReference type="EMBL" id="KAK8517603.1"/>
    </source>
</evidence>
<evidence type="ECO:0000259" key="1">
    <source>
        <dbReference type="Pfam" id="PF13456"/>
    </source>
</evidence>
<dbReference type="InterPro" id="IPR044730">
    <property type="entry name" value="RNase_H-like_dom_plant"/>
</dbReference>
<dbReference type="Pfam" id="PF13456">
    <property type="entry name" value="RVT_3"/>
    <property type="match status" value="1"/>
</dbReference>
<dbReference type="InterPro" id="IPR036397">
    <property type="entry name" value="RNaseH_sf"/>
</dbReference>
<protein>
    <recommendedName>
        <fullName evidence="1">RNase H type-1 domain-containing protein</fullName>
    </recommendedName>
</protein>
<keyword evidence="3" id="KW-1185">Reference proteome</keyword>
<dbReference type="SUPFAM" id="SSF53098">
    <property type="entry name" value="Ribonuclease H-like"/>
    <property type="match status" value="1"/>
</dbReference>
<dbReference type="InterPro" id="IPR002156">
    <property type="entry name" value="RNaseH_domain"/>
</dbReference>
<dbReference type="PANTHER" id="PTHR47723">
    <property type="entry name" value="OS05G0353850 PROTEIN"/>
    <property type="match status" value="1"/>
</dbReference>
<dbReference type="Gene3D" id="3.30.420.10">
    <property type="entry name" value="Ribonuclease H-like superfamily/Ribonuclease H"/>
    <property type="match status" value="1"/>
</dbReference>
<proteinExistence type="predicted"/>
<dbReference type="InterPro" id="IPR012337">
    <property type="entry name" value="RNaseH-like_sf"/>
</dbReference>
<dbReference type="CDD" id="cd06222">
    <property type="entry name" value="RNase_H_like"/>
    <property type="match status" value="1"/>
</dbReference>
<evidence type="ECO:0000313" key="3">
    <source>
        <dbReference type="Proteomes" id="UP001472677"/>
    </source>
</evidence>
<dbReference type="PANTHER" id="PTHR47723:SF13">
    <property type="entry name" value="PUTATIVE-RELATED"/>
    <property type="match status" value="1"/>
</dbReference>
<organism evidence="2 3">
    <name type="scientific">Hibiscus sabdariffa</name>
    <name type="common">roselle</name>
    <dbReference type="NCBI Taxonomy" id="183260"/>
    <lineage>
        <taxon>Eukaryota</taxon>
        <taxon>Viridiplantae</taxon>
        <taxon>Streptophyta</taxon>
        <taxon>Embryophyta</taxon>
        <taxon>Tracheophyta</taxon>
        <taxon>Spermatophyta</taxon>
        <taxon>Magnoliopsida</taxon>
        <taxon>eudicotyledons</taxon>
        <taxon>Gunneridae</taxon>
        <taxon>Pentapetalae</taxon>
        <taxon>rosids</taxon>
        <taxon>malvids</taxon>
        <taxon>Malvales</taxon>
        <taxon>Malvaceae</taxon>
        <taxon>Malvoideae</taxon>
        <taxon>Hibiscus</taxon>
    </lineage>
</organism>
<sequence>MGMYSGLLLAWELGYRQLVVESDCMDALRLIQQGAGSGRCGSLSLLLHIQKPCNQNWRVLFQHVSRVGNKVADMVAKLVDNIRALRFSNLMFLLWKFLTYCIRIAF</sequence>
<comment type="caution">
    <text evidence="2">The sequence shown here is derived from an EMBL/GenBank/DDBJ whole genome shotgun (WGS) entry which is preliminary data.</text>
</comment>
<dbReference type="EMBL" id="JBBPBM010000055">
    <property type="protein sequence ID" value="KAK8517603.1"/>
    <property type="molecule type" value="Genomic_DNA"/>
</dbReference>
<dbReference type="Proteomes" id="UP001472677">
    <property type="component" value="Unassembled WGS sequence"/>
</dbReference>
<accession>A0ABR2CE20</accession>
<name>A0ABR2CE20_9ROSI</name>
<feature type="domain" description="RNase H type-1" evidence="1">
    <location>
        <begin position="3"/>
        <end position="78"/>
    </location>
</feature>
<gene>
    <name evidence="2" type="ORF">V6N12_016448</name>
</gene>
<reference evidence="2 3" key="1">
    <citation type="journal article" date="2024" name="G3 (Bethesda)">
        <title>Genome assembly of Hibiscus sabdariffa L. provides insights into metabolisms of medicinal natural products.</title>
        <authorList>
            <person name="Kim T."/>
        </authorList>
    </citation>
    <scope>NUCLEOTIDE SEQUENCE [LARGE SCALE GENOMIC DNA]</scope>
    <source>
        <strain evidence="2">TK-2024</strain>
        <tissue evidence="2">Old leaves</tissue>
    </source>
</reference>